<reference evidence="1 2" key="1">
    <citation type="submission" date="2015-12" db="EMBL/GenBank/DDBJ databases">
        <authorList>
            <person name="Pope W.H."/>
            <person name="Montgomery M.T."/>
            <person name="Garlena R.A."/>
            <person name="Russell D.A."/>
            <person name="Jacobs-Sera D."/>
            <person name="Hendrix R.W."/>
            <person name="Hatfull G.F."/>
        </authorList>
    </citation>
    <scope>NUCLEOTIDE SEQUENCE [LARGE SCALE GENOMIC DNA]</scope>
</reference>
<dbReference type="KEGG" id="vg:77930756"/>
<dbReference type="RefSeq" id="YP_010654902.1">
    <property type="nucleotide sequence ID" value="NC_070817.1"/>
</dbReference>
<accession>A0A0U4JMR1</accession>
<dbReference type="GeneID" id="77930756"/>
<sequence>MTDIDRRMLDLAGAWWNYAGSLEQQVRDEFGISLTRFWQRVNQLCDTRDALEYAPATVNRLRRMREARQVSRASRR</sequence>
<organism evidence="1 2">
    <name type="scientific">Gordonia phage Howe</name>
    <dbReference type="NCBI Taxonomy" id="1777061"/>
    <lineage>
        <taxon>Viruses</taxon>
        <taxon>Duplodnaviria</taxon>
        <taxon>Heunggongvirae</taxon>
        <taxon>Uroviricota</taxon>
        <taxon>Caudoviricetes</taxon>
        <taxon>Howevirus</taxon>
        <taxon>Howevirus howe</taxon>
    </lineage>
</organism>
<dbReference type="Proteomes" id="UP000221715">
    <property type="component" value="Genome"/>
</dbReference>
<dbReference type="InterPro" id="IPR021678">
    <property type="entry name" value="DUF3263"/>
</dbReference>
<name>A0A0U4JMR1_9CAUD</name>
<gene>
    <name evidence="1" type="primary">41</name>
    <name evidence="1" type="ORF">PBI_HOWE_41</name>
</gene>
<protein>
    <recommendedName>
        <fullName evidence="3">Helix-turn-helix DNA binding domain protein</fullName>
    </recommendedName>
</protein>
<dbReference type="Pfam" id="PF11662">
    <property type="entry name" value="DUF3263"/>
    <property type="match status" value="1"/>
</dbReference>
<keyword evidence="2" id="KW-1185">Reference proteome</keyword>
<evidence type="ECO:0000313" key="2">
    <source>
        <dbReference type="Proteomes" id="UP000221715"/>
    </source>
</evidence>
<evidence type="ECO:0008006" key="3">
    <source>
        <dbReference type="Google" id="ProtNLM"/>
    </source>
</evidence>
<evidence type="ECO:0000313" key="1">
    <source>
        <dbReference type="EMBL" id="ALY07675.1"/>
    </source>
</evidence>
<dbReference type="EMBL" id="KU252585">
    <property type="protein sequence ID" value="ALY07675.1"/>
    <property type="molecule type" value="Genomic_DNA"/>
</dbReference>
<proteinExistence type="predicted"/>